<dbReference type="EMBL" id="JAIXMP010000018">
    <property type="protein sequence ID" value="KAI9258987.1"/>
    <property type="molecule type" value="Genomic_DNA"/>
</dbReference>
<reference evidence="1" key="2">
    <citation type="submission" date="2023-02" db="EMBL/GenBank/DDBJ databases">
        <authorList>
            <consortium name="DOE Joint Genome Institute"/>
            <person name="Mondo S.J."/>
            <person name="Chang Y."/>
            <person name="Wang Y."/>
            <person name="Ahrendt S."/>
            <person name="Andreopoulos W."/>
            <person name="Barry K."/>
            <person name="Beard J."/>
            <person name="Benny G.L."/>
            <person name="Blankenship S."/>
            <person name="Bonito G."/>
            <person name="Cuomo C."/>
            <person name="Desiro A."/>
            <person name="Gervers K.A."/>
            <person name="Hundley H."/>
            <person name="Kuo A."/>
            <person name="LaButti K."/>
            <person name="Lang B.F."/>
            <person name="Lipzen A."/>
            <person name="O'Donnell K."/>
            <person name="Pangilinan J."/>
            <person name="Reynolds N."/>
            <person name="Sandor L."/>
            <person name="Smith M.W."/>
            <person name="Tsang A."/>
            <person name="Grigoriev I.V."/>
            <person name="Stajich J.E."/>
            <person name="Spatafora J.W."/>
        </authorList>
    </citation>
    <scope>NUCLEOTIDE SEQUENCE</scope>
    <source>
        <strain evidence="1">RSA 2281</strain>
    </source>
</reference>
<name>A0AAD5JXU2_9FUNG</name>
<organism evidence="1 2">
    <name type="scientific">Phascolomyces articulosus</name>
    <dbReference type="NCBI Taxonomy" id="60185"/>
    <lineage>
        <taxon>Eukaryota</taxon>
        <taxon>Fungi</taxon>
        <taxon>Fungi incertae sedis</taxon>
        <taxon>Mucoromycota</taxon>
        <taxon>Mucoromycotina</taxon>
        <taxon>Mucoromycetes</taxon>
        <taxon>Mucorales</taxon>
        <taxon>Lichtheimiaceae</taxon>
        <taxon>Phascolomyces</taxon>
    </lineage>
</organism>
<sequence length="160" mass="18811">MSISLKRNIPVINLIYLAGTLLLLQHLLGRGNRMDNEKRKKCKFSHVIILGFRDTLYNANRKKYPYHYPNSGNSVSLNHDHNHDSQTWGLPNPLLSRWYQNTLGYFIKRIKQYFQFGDEAVHSLNTRCPINGYTALQHHYKSSFEAYKSDILKDRELKDI</sequence>
<comment type="caution">
    <text evidence="1">The sequence shown here is derived from an EMBL/GenBank/DDBJ whole genome shotgun (WGS) entry which is preliminary data.</text>
</comment>
<gene>
    <name evidence="1" type="ORF">BDA99DRAFT_538907</name>
</gene>
<evidence type="ECO:0000313" key="2">
    <source>
        <dbReference type="Proteomes" id="UP001209540"/>
    </source>
</evidence>
<proteinExistence type="predicted"/>
<accession>A0AAD5JXU2</accession>
<keyword evidence="2" id="KW-1185">Reference proteome</keyword>
<protein>
    <submittedName>
        <fullName evidence="1">Uncharacterized protein</fullName>
    </submittedName>
</protein>
<dbReference type="Proteomes" id="UP001209540">
    <property type="component" value="Unassembled WGS sequence"/>
</dbReference>
<evidence type="ECO:0000313" key="1">
    <source>
        <dbReference type="EMBL" id="KAI9258987.1"/>
    </source>
</evidence>
<reference evidence="1" key="1">
    <citation type="journal article" date="2022" name="IScience">
        <title>Evolution of zygomycete secretomes and the origins of terrestrial fungal ecologies.</title>
        <authorList>
            <person name="Chang Y."/>
            <person name="Wang Y."/>
            <person name="Mondo S."/>
            <person name="Ahrendt S."/>
            <person name="Andreopoulos W."/>
            <person name="Barry K."/>
            <person name="Beard J."/>
            <person name="Benny G.L."/>
            <person name="Blankenship S."/>
            <person name="Bonito G."/>
            <person name="Cuomo C."/>
            <person name="Desiro A."/>
            <person name="Gervers K.A."/>
            <person name="Hundley H."/>
            <person name="Kuo A."/>
            <person name="LaButti K."/>
            <person name="Lang B.F."/>
            <person name="Lipzen A."/>
            <person name="O'Donnell K."/>
            <person name="Pangilinan J."/>
            <person name="Reynolds N."/>
            <person name="Sandor L."/>
            <person name="Smith M.E."/>
            <person name="Tsang A."/>
            <person name="Grigoriev I.V."/>
            <person name="Stajich J.E."/>
            <person name="Spatafora J.W."/>
        </authorList>
    </citation>
    <scope>NUCLEOTIDE SEQUENCE</scope>
    <source>
        <strain evidence="1">RSA 2281</strain>
    </source>
</reference>
<dbReference type="AlphaFoldDB" id="A0AAD5JXU2"/>